<feature type="transmembrane region" description="Helical" evidence="1">
    <location>
        <begin position="87"/>
        <end position="108"/>
    </location>
</feature>
<dbReference type="EMBL" id="CP031049">
    <property type="protein sequence ID" value="QDZ25200.1"/>
    <property type="molecule type" value="Genomic_DNA"/>
</dbReference>
<keyword evidence="1" id="KW-0812">Transmembrane</keyword>
<dbReference type="Proteomes" id="UP000316726">
    <property type="component" value="Chromosome 16"/>
</dbReference>
<evidence type="ECO:0000313" key="2">
    <source>
        <dbReference type="EMBL" id="QDZ25200.1"/>
    </source>
</evidence>
<proteinExistence type="predicted"/>
<feature type="transmembrane region" description="Helical" evidence="1">
    <location>
        <begin position="51"/>
        <end position="75"/>
    </location>
</feature>
<accession>A0A5B8N0A9</accession>
<gene>
    <name evidence="2" type="ORF">A3770_16p77180</name>
</gene>
<dbReference type="AlphaFoldDB" id="A0A5B8N0A9"/>
<sequence>MQTNGMMHSRGGRKVNQAGYADVRTRHGEERLRGKDGGFDFIDFIEGQFGAILYSMVLFLLFFMVIFSTVMRFMLEKESHLRFFRKMQFIAGVLSTLALVSPFLIPYLHLCYKEVMLENHHHNRGTRLVIALNLTLRRAKRTIKTLALRLENKYRTIRGLSPKAVPSRYKLVV</sequence>
<evidence type="ECO:0000256" key="1">
    <source>
        <dbReference type="SAM" id="Phobius"/>
    </source>
</evidence>
<reference evidence="2 3" key="1">
    <citation type="submission" date="2018-07" db="EMBL/GenBank/DDBJ databases">
        <title>The complete nuclear genome of the prasinophyte Chloropicon primus (CCMP1205).</title>
        <authorList>
            <person name="Pombert J.-F."/>
            <person name="Otis C."/>
            <person name="Turmel M."/>
            <person name="Lemieux C."/>
        </authorList>
    </citation>
    <scope>NUCLEOTIDE SEQUENCE [LARGE SCALE GENOMIC DNA]</scope>
    <source>
        <strain evidence="2 3">CCMP1205</strain>
    </source>
</reference>
<evidence type="ECO:0000313" key="3">
    <source>
        <dbReference type="Proteomes" id="UP000316726"/>
    </source>
</evidence>
<organism evidence="2 3">
    <name type="scientific">Chloropicon primus</name>
    <dbReference type="NCBI Taxonomy" id="1764295"/>
    <lineage>
        <taxon>Eukaryota</taxon>
        <taxon>Viridiplantae</taxon>
        <taxon>Chlorophyta</taxon>
        <taxon>Chloropicophyceae</taxon>
        <taxon>Chloropicales</taxon>
        <taxon>Chloropicaceae</taxon>
        <taxon>Chloropicon</taxon>
    </lineage>
</organism>
<keyword evidence="1" id="KW-1133">Transmembrane helix</keyword>
<keyword evidence="3" id="KW-1185">Reference proteome</keyword>
<name>A0A5B8N0A9_9CHLO</name>
<keyword evidence="1" id="KW-0472">Membrane</keyword>
<protein>
    <submittedName>
        <fullName evidence="2">Uncharacterized protein</fullName>
    </submittedName>
</protein>